<keyword evidence="3" id="KW-1185">Reference proteome</keyword>
<feature type="chain" id="PRO_5005461883" evidence="1">
    <location>
        <begin position="33"/>
        <end position="167"/>
    </location>
</feature>
<evidence type="ECO:0000313" key="3">
    <source>
        <dbReference type="Proteomes" id="UP000066480"/>
    </source>
</evidence>
<dbReference type="Proteomes" id="UP000066480">
    <property type="component" value="Chromosome"/>
</dbReference>
<gene>
    <name evidence="2" type="ORF">VV02_02570</name>
</gene>
<name>A0A0K1JE73_9MICO</name>
<evidence type="ECO:0000256" key="1">
    <source>
        <dbReference type="SAM" id="SignalP"/>
    </source>
</evidence>
<dbReference type="EMBL" id="CP011112">
    <property type="protein sequence ID" value="AKU15006.1"/>
    <property type="molecule type" value="Genomic_DNA"/>
</dbReference>
<keyword evidence="1" id="KW-0732">Signal</keyword>
<sequence length="167" mass="17181">MITMARRTYLMVGAAALALTGSIVGSTPSALASGGGYELKTLRGGTTDGAAYSGGSVSFPDHLTAIIKITALADWCDSHGGGDSADAVLFVQIDNDSGWRRLISDDTGCGDGSISPRSIRLTAGGSVRLVLAECRNTESDSTCRSRISNAGNPATSVDFSRTFTNPN</sequence>
<dbReference type="InterPro" id="IPR006311">
    <property type="entry name" value="TAT_signal"/>
</dbReference>
<feature type="signal peptide" evidence="1">
    <location>
        <begin position="1"/>
        <end position="32"/>
    </location>
</feature>
<organism evidence="2 3">
    <name type="scientific">Luteipulveratus mongoliensis</name>
    <dbReference type="NCBI Taxonomy" id="571913"/>
    <lineage>
        <taxon>Bacteria</taxon>
        <taxon>Bacillati</taxon>
        <taxon>Actinomycetota</taxon>
        <taxon>Actinomycetes</taxon>
        <taxon>Micrococcales</taxon>
        <taxon>Dermacoccaceae</taxon>
        <taxon>Luteipulveratus</taxon>
    </lineage>
</organism>
<dbReference type="AlphaFoldDB" id="A0A0K1JE73"/>
<evidence type="ECO:0000313" key="2">
    <source>
        <dbReference type="EMBL" id="AKU15006.1"/>
    </source>
</evidence>
<dbReference type="KEGG" id="lmoi:VV02_02570"/>
<accession>A0A0K1JE73</accession>
<proteinExistence type="predicted"/>
<protein>
    <submittedName>
        <fullName evidence="2">Uncharacterized protein</fullName>
    </submittedName>
</protein>
<dbReference type="PROSITE" id="PS51318">
    <property type="entry name" value="TAT"/>
    <property type="match status" value="1"/>
</dbReference>
<reference evidence="2 3" key="1">
    <citation type="submission" date="2015-03" db="EMBL/GenBank/DDBJ databases">
        <title>Luteipulveratus halotolerans sp. nov., a novel actinobacterium (Dermacoccaceae) from Sarawak, Malaysia.</title>
        <authorList>
            <person name="Juboi H."/>
            <person name="Basik A."/>
            <person name="Shamsul S.S."/>
            <person name="Arnold P."/>
            <person name="Schmitt E.K."/>
            <person name="Sanglier J.-J."/>
            <person name="Yeo T."/>
        </authorList>
    </citation>
    <scope>NUCLEOTIDE SEQUENCE [LARGE SCALE GENOMIC DNA]</scope>
    <source>
        <strain evidence="2 3">MN07-A0370</strain>
    </source>
</reference>